<organism evidence="2 3">
    <name type="scientific">Meloidogyne graminicola</name>
    <dbReference type="NCBI Taxonomy" id="189291"/>
    <lineage>
        <taxon>Eukaryota</taxon>
        <taxon>Metazoa</taxon>
        <taxon>Ecdysozoa</taxon>
        <taxon>Nematoda</taxon>
        <taxon>Chromadorea</taxon>
        <taxon>Rhabditida</taxon>
        <taxon>Tylenchina</taxon>
        <taxon>Tylenchomorpha</taxon>
        <taxon>Tylenchoidea</taxon>
        <taxon>Meloidogynidae</taxon>
        <taxon>Meloidogyninae</taxon>
        <taxon>Meloidogyne</taxon>
    </lineage>
</organism>
<proteinExistence type="predicted"/>
<evidence type="ECO:0000313" key="3">
    <source>
        <dbReference type="Proteomes" id="UP000605970"/>
    </source>
</evidence>
<evidence type="ECO:0000313" key="2">
    <source>
        <dbReference type="EMBL" id="KAF7639408.1"/>
    </source>
</evidence>
<dbReference type="EMBL" id="JABEBT010000005">
    <property type="protein sequence ID" value="KAF7639408.1"/>
    <property type="molecule type" value="Genomic_DNA"/>
</dbReference>
<protein>
    <submittedName>
        <fullName evidence="2">Uncharacterized protein</fullName>
    </submittedName>
</protein>
<gene>
    <name evidence="2" type="ORF">Mgra_00001080</name>
</gene>
<dbReference type="Proteomes" id="UP000605970">
    <property type="component" value="Unassembled WGS sequence"/>
</dbReference>
<accession>A0A8T0A1Y9</accession>
<comment type="caution">
    <text evidence="2">The sequence shown here is derived from an EMBL/GenBank/DDBJ whole genome shotgun (WGS) entry which is preliminary data.</text>
</comment>
<name>A0A8T0A1Y9_9BILA</name>
<keyword evidence="1" id="KW-0732">Signal</keyword>
<dbReference type="AlphaFoldDB" id="A0A8T0A1Y9"/>
<reference evidence="2" key="1">
    <citation type="journal article" date="2020" name="Ecol. Evol.">
        <title>Genome structure and content of the rice root-knot nematode (Meloidogyne graminicola).</title>
        <authorList>
            <person name="Phan N.T."/>
            <person name="Danchin E.G.J."/>
            <person name="Klopp C."/>
            <person name="Perfus-Barbeoch L."/>
            <person name="Kozlowski D.K."/>
            <person name="Koutsovoulos G.D."/>
            <person name="Lopez-Roques C."/>
            <person name="Bouchez O."/>
            <person name="Zahm M."/>
            <person name="Besnard G."/>
            <person name="Bellafiore S."/>
        </authorList>
    </citation>
    <scope>NUCLEOTIDE SEQUENCE</scope>
    <source>
        <strain evidence="2">VN-18</strain>
    </source>
</reference>
<evidence type="ECO:0000256" key="1">
    <source>
        <dbReference type="SAM" id="SignalP"/>
    </source>
</evidence>
<sequence>MKTSFLIIFTILILFINQVNSDYCGVISYCTKSYHCCNFGGGNERCCLKSISCNDAEKDKNKMAQCIPMSNIFANIGGKK</sequence>
<feature type="signal peptide" evidence="1">
    <location>
        <begin position="1"/>
        <end position="21"/>
    </location>
</feature>
<feature type="chain" id="PRO_5035819805" evidence="1">
    <location>
        <begin position="22"/>
        <end position="80"/>
    </location>
</feature>
<keyword evidence="3" id="KW-1185">Reference proteome</keyword>